<feature type="non-terminal residue" evidence="2">
    <location>
        <position position="1"/>
    </location>
</feature>
<reference evidence="2 3" key="1">
    <citation type="journal article" date="2013" name="BMC Genomics">
        <title>The miniature genome of a carnivorous plant Genlisea aurea contains a low number of genes and short non-coding sequences.</title>
        <authorList>
            <person name="Leushkin E.V."/>
            <person name="Sutormin R.A."/>
            <person name="Nabieva E.R."/>
            <person name="Penin A.A."/>
            <person name="Kondrashov A.S."/>
            <person name="Logacheva M.D."/>
        </authorList>
    </citation>
    <scope>NUCLEOTIDE SEQUENCE [LARGE SCALE GENOMIC DNA]</scope>
</reference>
<gene>
    <name evidence="2" type="ORF">M569_06219</name>
</gene>
<feature type="region of interest" description="Disordered" evidence="1">
    <location>
        <begin position="125"/>
        <end position="148"/>
    </location>
</feature>
<dbReference type="EMBL" id="AUSU01002563">
    <property type="protein sequence ID" value="EPS68544.1"/>
    <property type="molecule type" value="Genomic_DNA"/>
</dbReference>
<evidence type="ECO:0000313" key="2">
    <source>
        <dbReference type="EMBL" id="EPS68544.1"/>
    </source>
</evidence>
<comment type="caution">
    <text evidence="2">The sequence shown here is derived from an EMBL/GenBank/DDBJ whole genome shotgun (WGS) entry which is preliminary data.</text>
</comment>
<proteinExistence type="predicted"/>
<dbReference type="OrthoDB" id="1918650at2759"/>
<evidence type="ECO:0000256" key="1">
    <source>
        <dbReference type="SAM" id="MobiDB-lite"/>
    </source>
</evidence>
<dbReference type="Proteomes" id="UP000015453">
    <property type="component" value="Unassembled WGS sequence"/>
</dbReference>
<sequence length="798" mass="87112">LEDLITDDPFLDKVTFEAQNGEIDKYRNENGSSVHSNEARFSRFDSHIDIKEDAGSIIIPSDKVLDNWTEAPDMHSLCSLDRSFIFPGEQVQIFACLSAYKHDTEIITPFKVAAVMNKNGICKSPEKHNGSLVEENNPNQSTSSDGCVGQQDEILMKESTDISTGESLLRMESHKKQTEELLRSLENSYYFVRVAGSNEPLWSKRGSQVAHARNSVDEEQSSKNSLSSESSGERIAYASVMSDRGKVDTNSSGGLARGAVKCCSLPNGDLVILLQVNFGVQFISDPILEILQFEKHQPLEETLESRDSIHFRQDPYGQLLKWLLPLDNSILPLDRPISSPLLTPSSSIRSTSGRSTASGSASSQVFSFGHSRSHSMSSLPQNTSILNAVTTPNGQKHSNLEDRNQSLPEKFVRSGKSEVEDLLSFRGVPLQPERFLVQCGLEGILRPGRRWRRKIELIQPLKIDSFSVECNTEDLICVVNVSPAEGPDIVVYIDAITLVLEDASKGGRPLSLPVSCIEPGNGCSLPNLALRRGEEHSFILKPVATSLKQPKILNNSRKQLRHPSSESAASPWHSFPNAEGKESGPPADQYAVIVSCRCNYTDSMLVFKQPTNWQPCVSRDLMISVASEMSEQASESDRASLPSQVLTLQASNKTSENLTLTVLAPASLTSPSVVPLNNSPCSPSAEAADRVRTDGKRPVVPKSSSLFMGQGVVEADQQTTVAPNGDLGCTHLWLKSRVPLGCVPPQSTATIKLEVLPLTDGIITLDSLQIEVKEKGIAYVPEQSLKIHATSSIATGIL</sequence>
<protein>
    <submittedName>
        <fullName evidence="2">Uncharacterized protein</fullName>
    </submittedName>
</protein>
<dbReference type="PANTHER" id="PTHR36034:SF2">
    <property type="entry name" value="EXPRESSED PROTEIN"/>
    <property type="match status" value="1"/>
</dbReference>
<dbReference type="AlphaFoldDB" id="S8CMY9"/>
<feature type="region of interest" description="Disordered" evidence="1">
    <location>
        <begin position="674"/>
        <end position="700"/>
    </location>
</feature>
<organism evidence="2 3">
    <name type="scientific">Genlisea aurea</name>
    <dbReference type="NCBI Taxonomy" id="192259"/>
    <lineage>
        <taxon>Eukaryota</taxon>
        <taxon>Viridiplantae</taxon>
        <taxon>Streptophyta</taxon>
        <taxon>Embryophyta</taxon>
        <taxon>Tracheophyta</taxon>
        <taxon>Spermatophyta</taxon>
        <taxon>Magnoliopsida</taxon>
        <taxon>eudicotyledons</taxon>
        <taxon>Gunneridae</taxon>
        <taxon>Pentapetalae</taxon>
        <taxon>asterids</taxon>
        <taxon>lamiids</taxon>
        <taxon>Lamiales</taxon>
        <taxon>Lentibulariaceae</taxon>
        <taxon>Genlisea</taxon>
    </lineage>
</organism>
<name>S8CMY9_9LAMI</name>
<feature type="compositionally biased region" description="Basic and acidic residues" evidence="1">
    <location>
        <begin position="687"/>
        <end position="697"/>
    </location>
</feature>
<feature type="region of interest" description="Disordered" evidence="1">
    <location>
        <begin position="557"/>
        <end position="586"/>
    </location>
</feature>
<keyword evidence="3" id="KW-1185">Reference proteome</keyword>
<feature type="compositionally biased region" description="Polar residues" evidence="1">
    <location>
        <begin position="134"/>
        <end position="145"/>
    </location>
</feature>
<evidence type="ECO:0000313" key="3">
    <source>
        <dbReference type="Proteomes" id="UP000015453"/>
    </source>
</evidence>
<accession>S8CMY9</accession>
<dbReference type="PANTHER" id="PTHR36034">
    <property type="entry name" value="EXPRESSED PROTEIN"/>
    <property type="match status" value="1"/>
</dbReference>